<reference evidence="3 4" key="1">
    <citation type="journal article" date="2024" name="BMC Genomics">
        <title>De novo assembly and annotation of Popillia japonica's genome with initial clues to its potential as an invasive pest.</title>
        <authorList>
            <person name="Cucini C."/>
            <person name="Boschi S."/>
            <person name="Funari R."/>
            <person name="Cardaioli E."/>
            <person name="Iannotti N."/>
            <person name="Marturano G."/>
            <person name="Paoli F."/>
            <person name="Bruttini M."/>
            <person name="Carapelli A."/>
            <person name="Frati F."/>
            <person name="Nardi F."/>
        </authorList>
    </citation>
    <scope>NUCLEOTIDE SEQUENCE [LARGE SCALE GENOMIC DNA]</scope>
    <source>
        <strain evidence="3">DMR45628</strain>
    </source>
</reference>
<proteinExistence type="predicted"/>
<keyword evidence="4" id="KW-1185">Reference proteome</keyword>
<dbReference type="Proteomes" id="UP001458880">
    <property type="component" value="Unassembled WGS sequence"/>
</dbReference>
<name>A0AAW1JZT9_POPJA</name>
<keyword evidence="3" id="KW-0238">DNA-binding</keyword>
<dbReference type="SUPFAM" id="SSF46689">
    <property type="entry name" value="Homeodomain-like"/>
    <property type="match status" value="1"/>
</dbReference>
<accession>A0AAW1JZT9</accession>
<dbReference type="Gene3D" id="1.10.10.60">
    <property type="entry name" value="Homeodomain-like"/>
    <property type="match status" value="1"/>
</dbReference>
<evidence type="ECO:0000256" key="1">
    <source>
        <dbReference type="ARBA" id="ARBA00004123"/>
    </source>
</evidence>
<evidence type="ECO:0000313" key="3">
    <source>
        <dbReference type="EMBL" id="KAK9711324.1"/>
    </source>
</evidence>
<sequence length="136" mass="15453">MNKDSVDIQEKIKKELKRKPKETIPHDVLHLAIEDVENKKNGLRKAAQHYGIAKTTLARYVKNSKVPTPEQFLSVRLTPEDIWPFPNAQARKQLVCGRKPGRTRILTSTPEKEAIETAEAIKSIKAKIESLAVQEF</sequence>
<organism evidence="3 4">
    <name type="scientific">Popillia japonica</name>
    <name type="common">Japanese beetle</name>
    <dbReference type="NCBI Taxonomy" id="7064"/>
    <lineage>
        <taxon>Eukaryota</taxon>
        <taxon>Metazoa</taxon>
        <taxon>Ecdysozoa</taxon>
        <taxon>Arthropoda</taxon>
        <taxon>Hexapoda</taxon>
        <taxon>Insecta</taxon>
        <taxon>Pterygota</taxon>
        <taxon>Neoptera</taxon>
        <taxon>Endopterygota</taxon>
        <taxon>Coleoptera</taxon>
        <taxon>Polyphaga</taxon>
        <taxon>Scarabaeiformia</taxon>
        <taxon>Scarabaeidae</taxon>
        <taxon>Rutelinae</taxon>
        <taxon>Popillia</taxon>
    </lineage>
</organism>
<dbReference type="InterPro" id="IPR007889">
    <property type="entry name" value="HTH_Psq"/>
</dbReference>
<dbReference type="GO" id="GO:0003677">
    <property type="term" value="F:DNA binding"/>
    <property type="evidence" value="ECO:0007669"/>
    <property type="project" value="UniProtKB-KW"/>
</dbReference>
<feature type="domain" description="HTH psq-type" evidence="2">
    <location>
        <begin position="27"/>
        <end position="62"/>
    </location>
</feature>
<dbReference type="AlphaFoldDB" id="A0AAW1JZT9"/>
<dbReference type="GO" id="GO:0005634">
    <property type="term" value="C:nucleus"/>
    <property type="evidence" value="ECO:0007669"/>
    <property type="project" value="UniProtKB-SubCell"/>
</dbReference>
<comment type="subcellular location">
    <subcellularLocation>
        <location evidence="1">Nucleus</location>
    </subcellularLocation>
</comment>
<comment type="caution">
    <text evidence="3">The sequence shown here is derived from an EMBL/GenBank/DDBJ whole genome shotgun (WGS) entry which is preliminary data.</text>
</comment>
<evidence type="ECO:0000313" key="4">
    <source>
        <dbReference type="Proteomes" id="UP001458880"/>
    </source>
</evidence>
<protein>
    <submittedName>
        <fullName evidence="3">CENP-B N-terminal DNA-binding domain</fullName>
    </submittedName>
</protein>
<dbReference type="EMBL" id="JASPKY010000282">
    <property type="protein sequence ID" value="KAK9711324.1"/>
    <property type="molecule type" value="Genomic_DNA"/>
</dbReference>
<dbReference type="InterPro" id="IPR009057">
    <property type="entry name" value="Homeodomain-like_sf"/>
</dbReference>
<gene>
    <name evidence="3" type="ORF">QE152_g25528</name>
</gene>
<evidence type="ECO:0000259" key="2">
    <source>
        <dbReference type="Pfam" id="PF05225"/>
    </source>
</evidence>
<dbReference type="Pfam" id="PF05225">
    <property type="entry name" value="HTH_psq"/>
    <property type="match status" value="1"/>
</dbReference>